<dbReference type="Proteomes" id="UP000824176">
    <property type="component" value="Unassembled WGS sequence"/>
</dbReference>
<reference evidence="1" key="1">
    <citation type="journal article" date="2021" name="PeerJ">
        <title>Extensive microbial diversity within the chicken gut microbiome revealed by metagenomics and culture.</title>
        <authorList>
            <person name="Gilroy R."/>
            <person name="Ravi A."/>
            <person name="Getino M."/>
            <person name="Pursley I."/>
            <person name="Horton D.L."/>
            <person name="Alikhan N.F."/>
            <person name="Baker D."/>
            <person name="Gharbi K."/>
            <person name="Hall N."/>
            <person name="Watson M."/>
            <person name="Adriaenssens E.M."/>
            <person name="Foster-Nyarko E."/>
            <person name="Jarju S."/>
            <person name="Secka A."/>
            <person name="Antonio M."/>
            <person name="Oren A."/>
            <person name="Chaudhuri R.R."/>
            <person name="La Ragione R."/>
            <person name="Hildebrand F."/>
            <person name="Pallen M.J."/>
        </authorList>
    </citation>
    <scope>NUCLEOTIDE SEQUENCE</scope>
    <source>
        <strain evidence="1">ChiW4-1371</strain>
    </source>
</reference>
<dbReference type="AlphaFoldDB" id="A0A9D2KBE4"/>
<evidence type="ECO:0000313" key="1">
    <source>
        <dbReference type="EMBL" id="HIZ89675.1"/>
    </source>
</evidence>
<evidence type="ECO:0000313" key="2">
    <source>
        <dbReference type="Proteomes" id="UP000824176"/>
    </source>
</evidence>
<organism evidence="1 2">
    <name type="scientific">Candidatus Mucispirillum faecigallinarum</name>
    <dbReference type="NCBI Taxonomy" id="2838699"/>
    <lineage>
        <taxon>Bacteria</taxon>
        <taxon>Pseudomonadati</taxon>
        <taxon>Deferribacterota</taxon>
        <taxon>Deferribacteres</taxon>
        <taxon>Deferribacterales</taxon>
        <taxon>Mucispirillaceae</taxon>
        <taxon>Mucispirillum</taxon>
    </lineage>
</organism>
<name>A0A9D2KBE4_9BACT</name>
<comment type="caution">
    <text evidence="1">The sequence shown here is derived from an EMBL/GenBank/DDBJ whole genome shotgun (WGS) entry which is preliminary data.</text>
</comment>
<dbReference type="EMBL" id="DXAQ01000107">
    <property type="protein sequence ID" value="HIZ89675.1"/>
    <property type="molecule type" value="Genomic_DNA"/>
</dbReference>
<protein>
    <submittedName>
        <fullName evidence="1">Uncharacterized protein</fullName>
    </submittedName>
</protein>
<sequence>MNLSLKKIATVSFTIVILLILLVQVAAARVYVYEVTTAATRFQTASKLPPDAFLYYNGGYDIIYDLKVVATYPDEKMAQALKDYNLEENNSNSFVHNPVPRNIPKKPYYWWR</sequence>
<accession>A0A9D2KBE4</accession>
<reference evidence="1" key="2">
    <citation type="submission" date="2021-04" db="EMBL/GenBank/DDBJ databases">
        <authorList>
            <person name="Gilroy R."/>
        </authorList>
    </citation>
    <scope>NUCLEOTIDE SEQUENCE</scope>
    <source>
        <strain evidence="1">ChiW4-1371</strain>
    </source>
</reference>
<proteinExistence type="predicted"/>
<gene>
    <name evidence="1" type="ORF">H9804_07000</name>
</gene>